<dbReference type="EMBL" id="JAKEIP010000004">
    <property type="protein sequence ID" value="MCF1592347.1"/>
    <property type="molecule type" value="Genomic_DNA"/>
</dbReference>
<dbReference type="SUPFAM" id="SSF161098">
    <property type="entry name" value="MetI-like"/>
    <property type="match status" value="1"/>
</dbReference>
<reference evidence="9" key="1">
    <citation type="submission" date="2022-01" db="EMBL/GenBank/DDBJ databases">
        <title>Draft Genome Sequences of Seven Type Strains of the Genus Streptomyces.</title>
        <authorList>
            <person name="Aziz S."/>
            <person name="Coretto E."/>
            <person name="Chronakova A."/>
            <person name="Sproer C."/>
            <person name="Huber K."/>
            <person name="Nouioui I."/>
            <person name="Gross H."/>
        </authorList>
    </citation>
    <scope>NUCLEOTIDE SEQUENCE</scope>
    <source>
        <strain evidence="9">DSM 103493</strain>
    </source>
</reference>
<organism evidence="9 10">
    <name type="scientific">Streptomyces muensis</name>
    <dbReference type="NCBI Taxonomy" id="1077944"/>
    <lineage>
        <taxon>Bacteria</taxon>
        <taxon>Bacillati</taxon>
        <taxon>Actinomycetota</taxon>
        <taxon>Actinomycetes</taxon>
        <taxon>Kitasatosporales</taxon>
        <taxon>Streptomycetaceae</taxon>
        <taxon>Streptomyces</taxon>
    </lineage>
</organism>
<proteinExistence type="inferred from homology"/>
<keyword evidence="5 7" id="KW-1133">Transmembrane helix</keyword>
<keyword evidence="3" id="KW-1003">Cell membrane</keyword>
<dbReference type="CDD" id="cd06261">
    <property type="entry name" value="TM_PBP2"/>
    <property type="match status" value="1"/>
</dbReference>
<dbReference type="Gene3D" id="1.10.3720.10">
    <property type="entry name" value="MetI-like"/>
    <property type="match status" value="1"/>
</dbReference>
<feature type="transmembrane region" description="Helical" evidence="7">
    <location>
        <begin position="287"/>
        <end position="307"/>
    </location>
</feature>
<dbReference type="PANTHER" id="PTHR30193:SF41">
    <property type="entry name" value="DIACETYLCHITOBIOSE UPTAKE SYSTEM PERMEASE PROTEIN NGCF"/>
    <property type="match status" value="1"/>
</dbReference>
<feature type="transmembrane region" description="Helical" evidence="7">
    <location>
        <begin position="32"/>
        <end position="52"/>
    </location>
</feature>
<keyword evidence="4 7" id="KW-0812">Transmembrane</keyword>
<name>A0A9X1TIL0_STRM4</name>
<protein>
    <submittedName>
        <fullName evidence="9">Sugar ABC transporter permease</fullName>
    </submittedName>
</protein>
<feature type="transmembrane region" description="Helical" evidence="7">
    <location>
        <begin position="130"/>
        <end position="150"/>
    </location>
</feature>
<feature type="transmembrane region" description="Helical" evidence="7">
    <location>
        <begin position="95"/>
        <end position="118"/>
    </location>
</feature>
<dbReference type="Proteomes" id="UP001139384">
    <property type="component" value="Unassembled WGS sequence"/>
</dbReference>
<accession>A0A9X1TIL0</accession>
<dbReference type="InterPro" id="IPR051393">
    <property type="entry name" value="ABC_transporter_permease"/>
</dbReference>
<feature type="transmembrane region" description="Helical" evidence="7">
    <location>
        <begin position="179"/>
        <end position="204"/>
    </location>
</feature>
<dbReference type="RefSeq" id="WP_234760647.1">
    <property type="nucleotide sequence ID" value="NZ_JAKEIP010000004.1"/>
</dbReference>
<evidence type="ECO:0000259" key="8">
    <source>
        <dbReference type="PROSITE" id="PS50928"/>
    </source>
</evidence>
<comment type="similarity">
    <text evidence="7">Belongs to the binding-protein-dependent transport system permease family.</text>
</comment>
<dbReference type="Pfam" id="PF00528">
    <property type="entry name" value="BPD_transp_1"/>
    <property type="match status" value="1"/>
</dbReference>
<keyword evidence="2 7" id="KW-0813">Transport</keyword>
<comment type="subcellular location">
    <subcellularLocation>
        <location evidence="1 7">Cell membrane</location>
        <topology evidence="1 7">Multi-pass membrane protein</topology>
    </subcellularLocation>
</comment>
<gene>
    <name evidence="9" type="ORF">L0P92_02005</name>
</gene>
<evidence type="ECO:0000256" key="2">
    <source>
        <dbReference type="ARBA" id="ARBA00022448"/>
    </source>
</evidence>
<evidence type="ECO:0000313" key="10">
    <source>
        <dbReference type="Proteomes" id="UP001139384"/>
    </source>
</evidence>
<evidence type="ECO:0000256" key="6">
    <source>
        <dbReference type="ARBA" id="ARBA00023136"/>
    </source>
</evidence>
<sequence>MTKVDVPPSTDAVQAVARTGARRPGRRAAGRNWAPTAFLLPIAAVFVVLYAVPLAETIYYSFTDFNGFSTDVNLVGLANYRTIFTDPSLLTGLGFTLAFALATTLLITMLAIPLAVVLNKKFFGRSLVRSIFFFVGVPSQVILGLVWQYIFSPLNSGALNSVLAKFGMDPVSWLADPQIARGCVVFVAVWAGVGWHAMLYLAYLQAIPADLYEQSQVDGASGRQQFFHITLPQLVPAVVVSSFLLITGGLRVYELPFAMTKGGPGYATNTITQSIILRGLAQSDYGVGSALAVLFTVACLAVILVQLRLAGIVSKRFA</sequence>
<feature type="transmembrane region" description="Helical" evidence="7">
    <location>
        <begin position="225"/>
        <end position="246"/>
    </location>
</feature>
<keyword evidence="6 7" id="KW-0472">Membrane</keyword>
<evidence type="ECO:0000256" key="5">
    <source>
        <dbReference type="ARBA" id="ARBA00022989"/>
    </source>
</evidence>
<dbReference type="InterPro" id="IPR000515">
    <property type="entry name" value="MetI-like"/>
</dbReference>
<evidence type="ECO:0000313" key="9">
    <source>
        <dbReference type="EMBL" id="MCF1592347.1"/>
    </source>
</evidence>
<feature type="domain" description="ABC transmembrane type-1" evidence="8">
    <location>
        <begin position="93"/>
        <end position="306"/>
    </location>
</feature>
<comment type="caution">
    <text evidence="9">The sequence shown here is derived from an EMBL/GenBank/DDBJ whole genome shotgun (WGS) entry which is preliminary data.</text>
</comment>
<dbReference type="GO" id="GO:0005886">
    <property type="term" value="C:plasma membrane"/>
    <property type="evidence" value="ECO:0007669"/>
    <property type="project" value="UniProtKB-SubCell"/>
</dbReference>
<evidence type="ECO:0000256" key="7">
    <source>
        <dbReference type="RuleBase" id="RU363032"/>
    </source>
</evidence>
<dbReference type="AlphaFoldDB" id="A0A9X1TIL0"/>
<evidence type="ECO:0000256" key="1">
    <source>
        <dbReference type="ARBA" id="ARBA00004651"/>
    </source>
</evidence>
<dbReference type="PROSITE" id="PS50928">
    <property type="entry name" value="ABC_TM1"/>
    <property type="match status" value="1"/>
</dbReference>
<dbReference type="GO" id="GO:0055085">
    <property type="term" value="P:transmembrane transport"/>
    <property type="evidence" value="ECO:0007669"/>
    <property type="project" value="InterPro"/>
</dbReference>
<dbReference type="PANTHER" id="PTHR30193">
    <property type="entry name" value="ABC TRANSPORTER PERMEASE PROTEIN"/>
    <property type="match status" value="1"/>
</dbReference>
<evidence type="ECO:0000256" key="3">
    <source>
        <dbReference type="ARBA" id="ARBA00022475"/>
    </source>
</evidence>
<dbReference type="InterPro" id="IPR035906">
    <property type="entry name" value="MetI-like_sf"/>
</dbReference>
<keyword evidence="10" id="KW-1185">Reference proteome</keyword>
<evidence type="ECO:0000256" key="4">
    <source>
        <dbReference type="ARBA" id="ARBA00022692"/>
    </source>
</evidence>